<name>A0ABW2PU97_9BACL</name>
<reference evidence="2" key="1">
    <citation type="journal article" date="2019" name="Int. J. Syst. Evol. Microbiol.">
        <title>The Global Catalogue of Microorganisms (GCM) 10K type strain sequencing project: providing services to taxonomists for standard genome sequencing and annotation.</title>
        <authorList>
            <consortium name="The Broad Institute Genomics Platform"/>
            <consortium name="The Broad Institute Genome Sequencing Center for Infectious Disease"/>
            <person name="Wu L."/>
            <person name="Ma J."/>
        </authorList>
    </citation>
    <scope>NUCLEOTIDE SEQUENCE [LARGE SCALE GENOMIC DNA]</scope>
    <source>
        <strain evidence="2">CGMCC 1.16305</strain>
    </source>
</reference>
<accession>A0ABW2PU97</accession>
<comment type="caution">
    <text evidence="1">The sequence shown here is derived from an EMBL/GenBank/DDBJ whole genome shotgun (WGS) entry which is preliminary data.</text>
</comment>
<dbReference type="EMBL" id="JBHTCO010000007">
    <property type="protein sequence ID" value="MFC7392983.1"/>
    <property type="molecule type" value="Genomic_DNA"/>
</dbReference>
<gene>
    <name evidence="1" type="ORF">ACFQRG_08305</name>
</gene>
<protein>
    <submittedName>
        <fullName evidence="1">Uncharacterized protein</fullName>
    </submittedName>
</protein>
<evidence type="ECO:0000313" key="2">
    <source>
        <dbReference type="Proteomes" id="UP001596505"/>
    </source>
</evidence>
<evidence type="ECO:0000313" key="1">
    <source>
        <dbReference type="EMBL" id="MFC7392983.1"/>
    </source>
</evidence>
<organism evidence="1 2">
    <name type="scientific">Scopulibacillus cellulosilyticus</name>
    <dbReference type="NCBI Taxonomy" id="2665665"/>
    <lineage>
        <taxon>Bacteria</taxon>
        <taxon>Bacillati</taxon>
        <taxon>Bacillota</taxon>
        <taxon>Bacilli</taxon>
        <taxon>Bacillales</taxon>
        <taxon>Sporolactobacillaceae</taxon>
        <taxon>Scopulibacillus</taxon>
    </lineage>
</organism>
<proteinExistence type="predicted"/>
<dbReference type="Proteomes" id="UP001596505">
    <property type="component" value="Unassembled WGS sequence"/>
</dbReference>
<sequence length="106" mass="12445">MFDFIEKEKLLAQAEVVEWYIGKVQEAMESFCSTAHRKDSRLPSLAQDWESKSKHSYNSIMNESSISQFTAQNLGQELIDQLHQEARRLRQKAHDIEKREKAHESH</sequence>
<keyword evidence="2" id="KW-1185">Reference proteome</keyword>